<dbReference type="InterPro" id="IPR050263">
    <property type="entry name" value="Bact_Fimbrial_Adh_Pro"/>
</dbReference>
<dbReference type="EMBL" id="JSYZ01000029">
    <property type="protein sequence ID" value="KPA87518.1"/>
    <property type="molecule type" value="Genomic_DNA"/>
</dbReference>
<comment type="caution">
    <text evidence="5">The sequence shown here is derived from an EMBL/GenBank/DDBJ whole genome shotgun (WGS) entry which is preliminary data.</text>
</comment>
<dbReference type="PANTHER" id="PTHR33420:SF14">
    <property type="entry name" value="TYPE 1 FIMBRIN D-MANNOSE SPECIFIC ADHESIN"/>
    <property type="match status" value="1"/>
</dbReference>
<evidence type="ECO:0000256" key="2">
    <source>
        <dbReference type="ARBA" id="ARBA00006671"/>
    </source>
</evidence>
<proteinExistence type="inferred from homology"/>
<keyword evidence="3" id="KW-0281">Fimbrium</keyword>
<dbReference type="GO" id="GO:0009289">
    <property type="term" value="C:pilus"/>
    <property type="evidence" value="ECO:0007669"/>
    <property type="project" value="UniProtKB-SubCell"/>
</dbReference>
<dbReference type="PANTHER" id="PTHR33420">
    <property type="entry name" value="FIMBRIAL SUBUNIT ELFA-RELATED"/>
    <property type="match status" value="1"/>
</dbReference>
<comment type="similarity">
    <text evidence="2">Belongs to the fimbrial protein family.</text>
</comment>
<keyword evidence="6" id="KW-1185">Reference proteome</keyword>
<dbReference type="Proteomes" id="UP000037931">
    <property type="component" value="Unassembled WGS sequence"/>
</dbReference>
<organism evidence="5 6">
    <name type="scientific">Pseudomonas asplenii</name>
    <dbReference type="NCBI Taxonomy" id="53407"/>
    <lineage>
        <taxon>Bacteria</taxon>
        <taxon>Pseudomonadati</taxon>
        <taxon>Pseudomonadota</taxon>
        <taxon>Gammaproteobacteria</taxon>
        <taxon>Pseudomonadales</taxon>
        <taxon>Pseudomonadaceae</taxon>
        <taxon>Pseudomonas</taxon>
    </lineage>
</organism>
<dbReference type="GO" id="GO:0043709">
    <property type="term" value="P:cell adhesion involved in single-species biofilm formation"/>
    <property type="evidence" value="ECO:0007669"/>
    <property type="project" value="TreeGrafter"/>
</dbReference>
<dbReference type="STRING" id="50340.PF66_05991"/>
<dbReference type="InterPro" id="IPR008966">
    <property type="entry name" value="Adhesion_dom_sf"/>
</dbReference>
<evidence type="ECO:0000313" key="6">
    <source>
        <dbReference type="Proteomes" id="UP000037931"/>
    </source>
</evidence>
<dbReference type="AlphaFoldDB" id="A0A0N0VIK0"/>
<reference evidence="5 6" key="1">
    <citation type="journal article" date="2015" name="PLoS ONE">
        <title>Rice-Infecting Pseudomonas Genomes Are Highly Accessorized and Harbor Multiple Putative Virulence Mechanisms to Cause Sheath Brown Rot.</title>
        <authorList>
            <person name="Quibod I.L."/>
            <person name="Grande G."/>
            <person name="Oreiro E.G."/>
            <person name="Borja F.N."/>
            <person name="Dossa G.S."/>
            <person name="Mauleon R."/>
            <person name="Cruz C.V."/>
            <person name="Oliva R."/>
        </authorList>
    </citation>
    <scope>NUCLEOTIDE SEQUENCE [LARGE SCALE GENOMIC DNA]</scope>
    <source>
        <strain evidence="5 6">IRRI 6609</strain>
    </source>
</reference>
<gene>
    <name evidence="5" type="ORF">PF66_05991</name>
</gene>
<evidence type="ECO:0000313" key="5">
    <source>
        <dbReference type="EMBL" id="KPA87518.1"/>
    </source>
</evidence>
<feature type="signal peptide" evidence="4">
    <location>
        <begin position="1"/>
        <end position="21"/>
    </location>
</feature>
<dbReference type="OrthoDB" id="6887929at2"/>
<evidence type="ECO:0000256" key="3">
    <source>
        <dbReference type="ARBA" id="ARBA00023263"/>
    </source>
</evidence>
<evidence type="ECO:0000256" key="4">
    <source>
        <dbReference type="SAM" id="SignalP"/>
    </source>
</evidence>
<dbReference type="Gene3D" id="2.60.40.1090">
    <property type="entry name" value="Fimbrial-type adhesion domain"/>
    <property type="match status" value="1"/>
</dbReference>
<accession>A0A0N0VIK0</accession>
<evidence type="ECO:0000256" key="1">
    <source>
        <dbReference type="ARBA" id="ARBA00004561"/>
    </source>
</evidence>
<name>A0A0N0VIK0_9PSED</name>
<dbReference type="InterPro" id="IPR036937">
    <property type="entry name" value="Adhesion_dom_fimbrial_sf"/>
</dbReference>
<protein>
    <submittedName>
        <fullName evidence="5">P pilus assembly protein, pilin FimA</fullName>
    </submittedName>
</protein>
<comment type="subcellular location">
    <subcellularLocation>
        <location evidence="1">Fimbrium</location>
    </subcellularLocation>
</comment>
<feature type="chain" id="PRO_5005860997" evidence="4">
    <location>
        <begin position="22"/>
        <end position="173"/>
    </location>
</feature>
<dbReference type="PATRIC" id="fig|50340.43.peg.3709"/>
<dbReference type="SUPFAM" id="SSF49401">
    <property type="entry name" value="Bacterial adhesins"/>
    <property type="match status" value="1"/>
</dbReference>
<keyword evidence="4" id="KW-0732">Signal</keyword>
<dbReference type="RefSeq" id="WP_054064605.1">
    <property type="nucleotide sequence ID" value="NZ_JSYZ01000029.1"/>
</dbReference>
<sequence length="173" mass="18097" precursor="true">MKTYLLPLVLMVAATLENASAETLNPGNLQIEGLVEGGTCNLVPGEYDRPVVLPPAKVSDFSGSESTGHRDFEINALCDSDITSVTFTFAGTQVPTDGARFANTGDAQGVGLWLYSRLGGVQRTIRADGGDSARTLSPSGGQAVLPLGAAYWKTGSVREGTLVSQATVEITYN</sequence>